<feature type="signal peptide" evidence="2">
    <location>
        <begin position="1"/>
        <end position="22"/>
    </location>
</feature>
<accession>A0A127JRH9</accession>
<evidence type="ECO:0000313" key="4">
    <source>
        <dbReference type="Proteomes" id="UP000070433"/>
    </source>
</evidence>
<protein>
    <submittedName>
        <fullName evidence="3">Uncharacterized protein</fullName>
    </submittedName>
</protein>
<dbReference type="RefSeq" id="WP_061497415.1">
    <property type="nucleotide sequence ID" value="NZ_CP010951.1"/>
</dbReference>
<gene>
    <name evidence="3" type="ORF">UC35_06725</name>
</gene>
<sequence length="133" mass="14055">MKKVIRMRSIAVALTLGALALAASSQGYPGGGGMNHSRSINHADPRGDAAGMREPALRPHVLGLFAAALAKEAPSLALTPAAAAATSDFVRDLKDFAALDDRHVRDRVGLMRTVHAAVDLKRDLTESQAYARE</sequence>
<evidence type="ECO:0000256" key="2">
    <source>
        <dbReference type="SAM" id="SignalP"/>
    </source>
</evidence>
<evidence type="ECO:0000313" key="3">
    <source>
        <dbReference type="EMBL" id="AMO22634.1"/>
    </source>
</evidence>
<keyword evidence="2" id="KW-0732">Signal</keyword>
<name>A0A127JRH9_9BURK</name>
<organism evidence="3 4">
    <name type="scientific">Ramlibacter tataouinensis</name>
    <dbReference type="NCBI Taxonomy" id="94132"/>
    <lineage>
        <taxon>Bacteria</taxon>
        <taxon>Pseudomonadati</taxon>
        <taxon>Pseudomonadota</taxon>
        <taxon>Betaproteobacteria</taxon>
        <taxon>Burkholderiales</taxon>
        <taxon>Comamonadaceae</taxon>
        <taxon>Ramlibacter</taxon>
    </lineage>
</organism>
<evidence type="ECO:0000256" key="1">
    <source>
        <dbReference type="SAM" id="MobiDB-lite"/>
    </source>
</evidence>
<dbReference type="EMBL" id="CP010951">
    <property type="protein sequence ID" value="AMO22634.1"/>
    <property type="molecule type" value="Genomic_DNA"/>
</dbReference>
<dbReference type="Proteomes" id="UP000070433">
    <property type="component" value="Chromosome"/>
</dbReference>
<feature type="region of interest" description="Disordered" evidence="1">
    <location>
        <begin position="31"/>
        <end position="52"/>
    </location>
</feature>
<keyword evidence="4" id="KW-1185">Reference proteome</keyword>
<reference evidence="3 4" key="1">
    <citation type="journal article" date="2014" name="Int. J. Syst. Evol. Microbiol.">
        <title>Ramlibacter solisilvae sp. nov., isolated from forest soil, and emended description of the genus Ramlibacter.</title>
        <authorList>
            <person name="Lee H.J."/>
            <person name="Lee S.H."/>
            <person name="Lee S.S."/>
            <person name="Lee J.S."/>
            <person name="Kim Y."/>
            <person name="Kim S.C."/>
            <person name="Jeon C.O."/>
        </authorList>
    </citation>
    <scope>NUCLEOTIDE SEQUENCE [LARGE SCALE GENOMIC DNA]</scope>
    <source>
        <strain evidence="3 4">5-10</strain>
    </source>
</reference>
<dbReference type="AlphaFoldDB" id="A0A127JRH9"/>
<feature type="chain" id="PRO_5007449622" evidence="2">
    <location>
        <begin position="23"/>
        <end position="133"/>
    </location>
</feature>
<proteinExistence type="predicted"/>